<accession>A0ABD2B4B0</accession>
<evidence type="ECO:0000313" key="1">
    <source>
        <dbReference type="EMBL" id="KAL2727546.1"/>
    </source>
</evidence>
<proteinExistence type="predicted"/>
<comment type="caution">
    <text evidence="1">The sequence shown here is derived from an EMBL/GenBank/DDBJ whole genome shotgun (WGS) entry which is preliminary data.</text>
</comment>
<evidence type="ECO:0000313" key="2">
    <source>
        <dbReference type="Proteomes" id="UP001607303"/>
    </source>
</evidence>
<reference evidence="1 2" key="1">
    <citation type="journal article" date="2024" name="Ann. Entomol. Soc. Am.">
        <title>Genomic analyses of the southern and eastern yellowjacket wasps (Hymenoptera: Vespidae) reveal evolutionary signatures of social life.</title>
        <authorList>
            <person name="Catto M.A."/>
            <person name="Caine P.B."/>
            <person name="Orr S.E."/>
            <person name="Hunt B.G."/>
            <person name="Goodisman M.A.D."/>
        </authorList>
    </citation>
    <scope>NUCLEOTIDE SEQUENCE [LARGE SCALE GENOMIC DNA]</scope>
    <source>
        <strain evidence="1">232</strain>
        <tissue evidence="1">Head and thorax</tissue>
    </source>
</reference>
<dbReference type="AlphaFoldDB" id="A0ABD2B4B0"/>
<gene>
    <name evidence="1" type="ORF">V1477_016822</name>
</gene>
<keyword evidence="2" id="KW-1185">Reference proteome</keyword>
<dbReference type="Proteomes" id="UP001607303">
    <property type="component" value="Unassembled WGS sequence"/>
</dbReference>
<name>A0ABD2B4B0_VESMC</name>
<protein>
    <submittedName>
        <fullName evidence="1">Uncharacterized protein</fullName>
    </submittedName>
</protein>
<sequence>MENDSKTLKAEDKCDEGRKDNVSYWKRMMRGYEKRNASLERRRAALIERVHFMECALPSLLMSAAVVSTNRSEQSPKVSCHDGTSGRLNSFGIKTHEEKYTRYLIITDPHVNRKSKGAPRYE</sequence>
<dbReference type="EMBL" id="JAYRBN010000100">
    <property type="protein sequence ID" value="KAL2727546.1"/>
    <property type="molecule type" value="Genomic_DNA"/>
</dbReference>
<organism evidence="1 2">
    <name type="scientific">Vespula maculifrons</name>
    <name type="common">Eastern yellow jacket</name>
    <name type="synonym">Wasp</name>
    <dbReference type="NCBI Taxonomy" id="7453"/>
    <lineage>
        <taxon>Eukaryota</taxon>
        <taxon>Metazoa</taxon>
        <taxon>Ecdysozoa</taxon>
        <taxon>Arthropoda</taxon>
        <taxon>Hexapoda</taxon>
        <taxon>Insecta</taxon>
        <taxon>Pterygota</taxon>
        <taxon>Neoptera</taxon>
        <taxon>Endopterygota</taxon>
        <taxon>Hymenoptera</taxon>
        <taxon>Apocrita</taxon>
        <taxon>Aculeata</taxon>
        <taxon>Vespoidea</taxon>
        <taxon>Vespidae</taxon>
        <taxon>Vespinae</taxon>
        <taxon>Vespula</taxon>
    </lineage>
</organism>